<dbReference type="EMBL" id="CP091511">
    <property type="protein sequence ID" value="UOO88354.1"/>
    <property type="molecule type" value="Genomic_DNA"/>
</dbReference>
<dbReference type="PANTHER" id="PTHR45648">
    <property type="entry name" value="GDSL LIPASE/ACYLHYDROLASE FAMILY PROTEIN (AFU_ORTHOLOGUE AFUA_4G14700)"/>
    <property type="match status" value="1"/>
</dbReference>
<keyword evidence="2 4" id="KW-0732">Signal</keyword>
<dbReference type="SUPFAM" id="SSF103515">
    <property type="entry name" value="Autotransporter"/>
    <property type="match status" value="1"/>
</dbReference>
<evidence type="ECO:0000256" key="1">
    <source>
        <dbReference type="ARBA" id="ARBA00008668"/>
    </source>
</evidence>
<dbReference type="PIRSF" id="PIRSF037375">
    <property type="entry name" value="Autotrns_EstA"/>
    <property type="match status" value="1"/>
</dbReference>
<evidence type="ECO:0000313" key="6">
    <source>
        <dbReference type="EMBL" id="UOO88354.1"/>
    </source>
</evidence>
<dbReference type="InterPro" id="IPR051058">
    <property type="entry name" value="GDSL_Est/Lipase"/>
</dbReference>
<dbReference type="Proteomes" id="UP000832011">
    <property type="component" value="Chromosome"/>
</dbReference>
<dbReference type="SUPFAM" id="SSF52266">
    <property type="entry name" value="SGNH hydrolase"/>
    <property type="match status" value="1"/>
</dbReference>
<dbReference type="Pfam" id="PF03797">
    <property type="entry name" value="Autotransporter"/>
    <property type="match status" value="1"/>
</dbReference>
<reference evidence="6 7" key="1">
    <citation type="journal article" date="2022" name="Res Sq">
        <title>Evolution of multicellular longitudinally dividing oral cavity symbionts (Neisseriaceae).</title>
        <authorList>
            <person name="Nyongesa S."/>
            <person name="Weber P."/>
            <person name="Bernet E."/>
            <person name="Pullido F."/>
            <person name="Nieckarz M."/>
            <person name="Delaby M."/>
            <person name="Nieves C."/>
            <person name="Viehboeck T."/>
            <person name="Krause N."/>
            <person name="Rivera-Millot A."/>
            <person name="Nakamura A."/>
            <person name="Vischer N."/>
            <person name="VanNieuwenhze M."/>
            <person name="Brun Y."/>
            <person name="Cava F."/>
            <person name="Bulgheresi S."/>
            <person name="Veyrier F."/>
        </authorList>
    </citation>
    <scope>NUCLEOTIDE SEQUENCE [LARGE SCALE GENOMIC DNA]</scope>
    <source>
        <strain evidence="6 7">SN4</strain>
    </source>
</reference>
<feature type="domain" description="Autotransporter" evidence="5">
    <location>
        <begin position="317"/>
        <end position="591"/>
    </location>
</feature>
<organism evidence="6 7">
    <name type="scientific">Vitreoscilla massiliensis</name>
    <dbReference type="NCBI Taxonomy" id="1689272"/>
    <lineage>
        <taxon>Bacteria</taxon>
        <taxon>Pseudomonadati</taxon>
        <taxon>Pseudomonadota</taxon>
        <taxon>Betaproteobacteria</taxon>
        <taxon>Neisseriales</taxon>
        <taxon>Neisseriaceae</taxon>
        <taxon>Vitreoscilla</taxon>
    </lineage>
</organism>
<dbReference type="InterPro" id="IPR001087">
    <property type="entry name" value="GDSL"/>
</dbReference>
<dbReference type="InterPro" id="IPR017186">
    <property type="entry name" value="Lipase_autotranspt_EstA"/>
</dbReference>
<dbReference type="Pfam" id="PF00657">
    <property type="entry name" value="Lipase_GDSL"/>
    <property type="match status" value="1"/>
</dbReference>
<dbReference type="NCBIfam" id="TIGR01414">
    <property type="entry name" value="autotrans_barl"/>
    <property type="match status" value="1"/>
</dbReference>
<feature type="signal peptide" evidence="4">
    <location>
        <begin position="1"/>
        <end position="21"/>
    </location>
</feature>
<dbReference type="InterPro" id="IPR005546">
    <property type="entry name" value="Autotransporte_beta"/>
</dbReference>
<keyword evidence="3" id="KW-0378">Hydrolase</keyword>
<dbReference type="PROSITE" id="PS51208">
    <property type="entry name" value="AUTOTRANSPORTER"/>
    <property type="match status" value="1"/>
</dbReference>
<proteinExistence type="inferred from homology"/>
<dbReference type="PANTHER" id="PTHR45648:SF22">
    <property type="entry name" value="GDSL LIPASE_ACYLHYDROLASE FAMILY PROTEIN (AFU_ORTHOLOGUE AFUA_4G14700)"/>
    <property type="match status" value="1"/>
</dbReference>
<dbReference type="RefSeq" id="WP_058357961.1">
    <property type="nucleotide sequence ID" value="NZ_CABKVG010000010.1"/>
</dbReference>
<protein>
    <submittedName>
        <fullName evidence="6">Autotransporter domain-containing protein</fullName>
    </submittedName>
</protein>
<dbReference type="Gene3D" id="3.40.50.1110">
    <property type="entry name" value="SGNH hydrolase"/>
    <property type="match status" value="1"/>
</dbReference>
<dbReference type="InterPro" id="IPR036709">
    <property type="entry name" value="Autotransporte_beta_dom_sf"/>
</dbReference>
<feature type="chain" id="PRO_5046446647" evidence="4">
    <location>
        <begin position="22"/>
        <end position="591"/>
    </location>
</feature>
<dbReference type="CDD" id="cd01847">
    <property type="entry name" value="Triacylglycerol_lipase_like"/>
    <property type="match status" value="1"/>
</dbReference>
<sequence>MKKTQLAAWVALLGFSAAAHAGPFSNTYFLGDSLTDSGQFMGQRFTTNPGAVWSQQLADKLGTSADPSSKQGTNYAVGGARVGVDSSTTVGGVTVPIPSLRTQLQQLRAVEGNRLDSDALYTVWGGANDLFAITAGAPAQATITSAIIEHVTVVSALSQAGARYILVPNIPDLGMTPAFAGNAAAGTQLGTAYNQALYGQLANTKANVIPLDVAGLLHEAAANPASFGLKNVTTPACGAVSSLQCGPANLLEPNADKTYLFADGVHPTTAGHTVLADYAAAVLTAPQQVVVLAPAANQAGVAQMQRIDRRLHNVAEVQDSGVAVWGQGAAVLGSGDALGTELDGTGSAWMLGVDKRIGAWTAGAFLAYDNLDGKLAAGSGYEQQRLAGGLYGRWQQQNLWLNGQVYYANLDVDSHRRVQLGVAERVHNSSADGDQYGGKISAGLNWQQGRVTHGPMIGVSAQKATVKSLKEDGKLSTAMSFDEQEHISIQSSLGYQAQVALNDAWHVYGSAQWQHEFKDVDDVVGARLNSVDKMHFVLPVKTGDAKNSGVLELGVNGNVTPQWQVGAGVLAQVGDAPNAQTSLYLNTSYRF</sequence>
<dbReference type="InterPro" id="IPR006315">
    <property type="entry name" value="OM_autotransptr_brl_dom"/>
</dbReference>
<evidence type="ECO:0000256" key="3">
    <source>
        <dbReference type="ARBA" id="ARBA00022801"/>
    </source>
</evidence>
<dbReference type="SMART" id="SM00869">
    <property type="entry name" value="Autotransporter"/>
    <property type="match status" value="1"/>
</dbReference>
<dbReference type="Gene3D" id="2.40.128.130">
    <property type="entry name" value="Autotransporter beta-domain"/>
    <property type="match status" value="1"/>
</dbReference>
<dbReference type="InterPro" id="IPR036514">
    <property type="entry name" value="SGNH_hydro_sf"/>
</dbReference>
<evidence type="ECO:0000256" key="4">
    <source>
        <dbReference type="SAM" id="SignalP"/>
    </source>
</evidence>
<accession>A0ABY4DZD8</accession>
<evidence type="ECO:0000313" key="7">
    <source>
        <dbReference type="Proteomes" id="UP000832011"/>
    </source>
</evidence>
<gene>
    <name evidence="6" type="ORF">LVJ82_12830</name>
</gene>
<keyword evidence="7" id="KW-1185">Reference proteome</keyword>
<evidence type="ECO:0000259" key="5">
    <source>
        <dbReference type="PROSITE" id="PS51208"/>
    </source>
</evidence>
<name>A0ABY4DZD8_9NEIS</name>
<evidence type="ECO:0000256" key="2">
    <source>
        <dbReference type="ARBA" id="ARBA00022729"/>
    </source>
</evidence>
<comment type="similarity">
    <text evidence="1">Belongs to the 'GDSL' lipolytic enzyme family.</text>
</comment>